<feature type="compositionally biased region" description="Polar residues" evidence="8">
    <location>
        <begin position="230"/>
        <end position="250"/>
    </location>
</feature>
<comment type="similarity">
    <text evidence="2">Belongs to the pinin family.</text>
</comment>
<sequence>MTGPISSAVVLPDPDPETTKSPRTKRRQSFEFDESSKRPRFSESSEASPSALQASPKLKLEDETPGEKPANPAPDRRKSSLQEEKKRGQRLFGGLLSTLSQSAPNGPQKRRHEIEKRQQEKAKLQKAEDESRRARKREDLAVTRKAEQIKFDEASMRTRHTNVLAMAHSLKTKTEPKLYYKPWELLPREEEIIRQQIKDAEALVRREEEEFAERHPDRPKKKSSIIEKANVTSTETVGKPQSKSPSVSKTFDTHDTPVHITQEPDAKQSLEEQNGEVVVENDEDTVIY</sequence>
<keyword evidence="4" id="KW-0805">Transcription regulation</keyword>
<feature type="compositionally biased region" description="Basic and acidic residues" evidence="8">
    <location>
        <begin position="74"/>
        <end position="86"/>
    </location>
</feature>
<feature type="compositionally biased region" description="Basic and acidic residues" evidence="8">
    <location>
        <begin position="28"/>
        <end position="43"/>
    </location>
</feature>
<organism evidence="10 11">
    <name type="scientific">Amylocarpus encephaloides</name>
    <dbReference type="NCBI Taxonomy" id="45428"/>
    <lineage>
        <taxon>Eukaryota</taxon>
        <taxon>Fungi</taxon>
        <taxon>Dikarya</taxon>
        <taxon>Ascomycota</taxon>
        <taxon>Pezizomycotina</taxon>
        <taxon>Leotiomycetes</taxon>
        <taxon>Helotiales</taxon>
        <taxon>Helotiales incertae sedis</taxon>
        <taxon>Amylocarpus</taxon>
    </lineage>
</organism>
<dbReference type="InterPro" id="IPR006786">
    <property type="entry name" value="Pinin_SDK_MemA"/>
</dbReference>
<feature type="compositionally biased region" description="Basic and acidic residues" evidence="8">
    <location>
        <begin position="112"/>
        <end position="141"/>
    </location>
</feature>
<feature type="compositionally biased region" description="Basic and acidic residues" evidence="8">
    <location>
        <begin position="251"/>
        <end position="270"/>
    </location>
</feature>
<dbReference type="OrthoDB" id="330772at2759"/>
<dbReference type="PANTHER" id="PTHR12707">
    <property type="entry name" value="PINN"/>
    <property type="match status" value="1"/>
</dbReference>
<dbReference type="GO" id="GO:0006397">
    <property type="term" value="P:mRNA processing"/>
    <property type="evidence" value="ECO:0007669"/>
    <property type="project" value="UniProtKB-KW"/>
</dbReference>
<keyword evidence="3" id="KW-0507">mRNA processing</keyword>
<evidence type="ECO:0000256" key="6">
    <source>
        <dbReference type="ARBA" id="ARBA00023187"/>
    </source>
</evidence>
<feature type="region of interest" description="Disordered" evidence="8">
    <location>
        <begin position="208"/>
        <end position="288"/>
    </location>
</feature>
<evidence type="ECO:0000256" key="4">
    <source>
        <dbReference type="ARBA" id="ARBA00023015"/>
    </source>
</evidence>
<evidence type="ECO:0000259" key="9">
    <source>
        <dbReference type="Pfam" id="PF04696"/>
    </source>
</evidence>
<dbReference type="Pfam" id="PF04696">
    <property type="entry name" value="Pinin_SDK_memA"/>
    <property type="match status" value="1"/>
</dbReference>
<reference evidence="10" key="1">
    <citation type="journal article" date="2021" name="IMA Fungus">
        <title>Genomic characterization of three marine fungi, including Emericellopsis atlantica sp. nov. with signatures of a generalist lifestyle and marine biomass degradation.</title>
        <authorList>
            <person name="Hagestad O.C."/>
            <person name="Hou L."/>
            <person name="Andersen J.H."/>
            <person name="Hansen E.H."/>
            <person name="Altermark B."/>
            <person name="Li C."/>
            <person name="Kuhnert E."/>
            <person name="Cox R.J."/>
            <person name="Crous P.W."/>
            <person name="Spatafora J.W."/>
            <person name="Lail K."/>
            <person name="Amirebrahimi M."/>
            <person name="Lipzen A."/>
            <person name="Pangilinan J."/>
            <person name="Andreopoulos W."/>
            <person name="Hayes R.D."/>
            <person name="Ng V."/>
            <person name="Grigoriev I.V."/>
            <person name="Jackson S.A."/>
            <person name="Sutton T.D.S."/>
            <person name="Dobson A.D.W."/>
            <person name="Rama T."/>
        </authorList>
    </citation>
    <scope>NUCLEOTIDE SEQUENCE</scope>
    <source>
        <strain evidence="10">TRa018bII</strain>
    </source>
</reference>
<evidence type="ECO:0000256" key="8">
    <source>
        <dbReference type="SAM" id="MobiDB-lite"/>
    </source>
</evidence>
<keyword evidence="7" id="KW-0539">Nucleus</keyword>
<feature type="compositionally biased region" description="Polar residues" evidence="8">
    <location>
        <begin position="44"/>
        <end position="53"/>
    </location>
</feature>
<evidence type="ECO:0000256" key="5">
    <source>
        <dbReference type="ARBA" id="ARBA00023163"/>
    </source>
</evidence>
<comment type="caution">
    <text evidence="10">The sequence shown here is derived from an EMBL/GenBank/DDBJ whole genome shotgun (WGS) entry which is preliminary data.</text>
</comment>
<dbReference type="Proteomes" id="UP000824998">
    <property type="component" value="Unassembled WGS sequence"/>
</dbReference>
<gene>
    <name evidence="10" type="ORF">BJ875DRAFT_418629</name>
</gene>
<proteinExistence type="inferred from homology"/>
<dbReference type="AlphaFoldDB" id="A0A9P7YP95"/>
<accession>A0A9P7YP95</accession>
<dbReference type="InterPro" id="IPR039853">
    <property type="entry name" value="Pinin"/>
</dbReference>
<keyword evidence="6" id="KW-0508">mRNA splicing</keyword>
<dbReference type="PANTHER" id="PTHR12707:SF0">
    <property type="entry name" value="PININ"/>
    <property type="match status" value="1"/>
</dbReference>
<name>A0A9P7YP95_9HELO</name>
<protein>
    <submittedName>
        <fullName evidence="10">Pinin/SDK/memA/ protein conserved region-domain-containing protein</fullName>
    </submittedName>
</protein>
<feature type="domain" description="Pinin/SDK/MemA protein" evidence="9">
    <location>
        <begin position="82"/>
        <end position="198"/>
    </location>
</feature>
<dbReference type="EMBL" id="MU251391">
    <property type="protein sequence ID" value="KAG9237220.1"/>
    <property type="molecule type" value="Genomic_DNA"/>
</dbReference>
<keyword evidence="11" id="KW-1185">Reference proteome</keyword>
<comment type="subcellular location">
    <subcellularLocation>
        <location evidence="1">Nucleus</location>
    </subcellularLocation>
</comment>
<evidence type="ECO:0000313" key="11">
    <source>
        <dbReference type="Proteomes" id="UP000824998"/>
    </source>
</evidence>
<feature type="compositionally biased region" description="Acidic residues" evidence="8">
    <location>
        <begin position="279"/>
        <end position="288"/>
    </location>
</feature>
<evidence type="ECO:0000313" key="10">
    <source>
        <dbReference type="EMBL" id="KAG9237220.1"/>
    </source>
</evidence>
<evidence type="ECO:0000256" key="1">
    <source>
        <dbReference type="ARBA" id="ARBA00004123"/>
    </source>
</evidence>
<evidence type="ECO:0000256" key="2">
    <source>
        <dbReference type="ARBA" id="ARBA00010386"/>
    </source>
</evidence>
<evidence type="ECO:0000256" key="7">
    <source>
        <dbReference type="ARBA" id="ARBA00023242"/>
    </source>
</evidence>
<evidence type="ECO:0000256" key="3">
    <source>
        <dbReference type="ARBA" id="ARBA00022664"/>
    </source>
</evidence>
<dbReference type="GO" id="GO:0008380">
    <property type="term" value="P:RNA splicing"/>
    <property type="evidence" value="ECO:0007669"/>
    <property type="project" value="UniProtKB-KW"/>
</dbReference>
<dbReference type="GO" id="GO:0071013">
    <property type="term" value="C:catalytic step 2 spliceosome"/>
    <property type="evidence" value="ECO:0007669"/>
    <property type="project" value="TreeGrafter"/>
</dbReference>
<feature type="region of interest" description="Disordered" evidence="8">
    <location>
        <begin position="1"/>
        <end position="141"/>
    </location>
</feature>
<keyword evidence="5" id="KW-0804">Transcription</keyword>